<dbReference type="InterPro" id="IPR010920">
    <property type="entry name" value="LSM_dom_sf"/>
</dbReference>
<dbReference type="InterPro" id="IPR045042">
    <property type="entry name" value="YnaI-like"/>
</dbReference>
<dbReference type="Pfam" id="PF21088">
    <property type="entry name" value="MS_channel_1st"/>
    <property type="match status" value="1"/>
</dbReference>
<dbReference type="Pfam" id="PF21082">
    <property type="entry name" value="MS_channel_3rd"/>
    <property type="match status" value="1"/>
</dbReference>
<name>A0A0R2SG64_9GAMM</name>
<protein>
    <submittedName>
        <fullName evidence="11">Mechanosensitive ion channel protein MscS</fullName>
    </submittedName>
</protein>
<feature type="transmembrane region" description="Helical" evidence="7">
    <location>
        <begin position="179"/>
        <end position="200"/>
    </location>
</feature>
<dbReference type="EMBL" id="LIBB01000144">
    <property type="protein sequence ID" value="KRO71725.1"/>
    <property type="molecule type" value="Genomic_DNA"/>
</dbReference>
<organism evidence="11 12">
    <name type="scientific">OM182 bacterium BACL3 MAG-120507-bin80</name>
    <dbReference type="NCBI Taxonomy" id="1655577"/>
    <lineage>
        <taxon>Bacteria</taxon>
        <taxon>Pseudomonadati</taxon>
        <taxon>Pseudomonadota</taxon>
        <taxon>Gammaproteobacteria</taxon>
        <taxon>OMG group</taxon>
        <taxon>OM182 clade</taxon>
    </lineage>
</organism>
<keyword evidence="5 7" id="KW-1133">Transmembrane helix</keyword>
<dbReference type="Gene3D" id="2.30.30.60">
    <property type="match status" value="1"/>
</dbReference>
<dbReference type="SUPFAM" id="SSF50182">
    <property type="entry name" value="Sm-like ribonucleoproteins"/>
    <property type="match status" value="1"/>
</dbReference>
<evidence type="ECO:0000256" key="7">
    <source>
        <dbReference type="SAM" id="Phobius"/>
    </source>
</evidence>
<keyword evidence="3" id="KW-1003">Cell membrane</keyword>
<dbReference type="SUPFAM" id="SSF82861">
    <property type="entry name" value="Mechanosensitive channel protein MscS (YggB), transmembrane region"/>
    <property type="match status" value="1"/>
</dbReference>
<evidence type="ECO:0000313" key="12">
    <source>
        <dbReference type="Proteomes" id="UP000051934"/>
    </source>
</evidence>
<feature type="transmembrane region" description="Helical" evidence="7">
    <location>
        <begin position="149"/>
        <end position="173"/>
    </location>
</feature>
<evidence type="ECO:0000256" key="2">
    <source>
        <dbReference type="ARBA" id="ARBA00008017"/>
    </source>
</evidence>
<gene>
    <name evidence="11" type="ORF">ABR69_03280</name>
</gene>
<feature type="domain" description="Mechanosensitive ion channel MscS" evidence="8">
    <location>
        <begin position="187"/>
        <end position="256"/>
    </location>
</feature>
<dbReference type="PANTHER" id="PTHR43634">
    <property type="entry name" value="OW CONDUCTANCE MECHANOSENSITIVE CHANNEL"/>
    <property type="match status" value="1"/>
</dbReference>
<feature type="transmembrane region" description="Helical" evidence="7">
    <location>
        <begin position="20"/>
        <end position="41"/>
    </location>
</feature>
<dbReference type="InterPro" id="IPR023408">
    <property type="entry name" value="MscS_beta-dom_sf"/>
</dbReference>
<dbReference type="InterPro" id="IPR049142">
    <property type="entry name" value="MS_channel_1st"/>
</dbReference>
<feature type="domain" description="Mechanosensitive ion channel MscS C-terminal" evidence="9">
    <location>
        <begin position="265"/>
        <end position="349"/>
    </location>
</feature>
<dbReference type="GO" id="GO:0008381">
    <property type="term" value="F:mechanosensitive monoatomic ion channel activity"/>
    <property type="evidence" value="ECO:0007669"/>
    <property type="project" value="UniProtKB-ARBA"/>
</dbReference>
<dbReference type="InterPro" id="IPR006685">
    <property type="entry name" value="MscS_channel_2nd"/>
</dbReference>
<evidence type="ECO:0000259" key="10">
    <source>
        <dbReference type="Pfam" id="PF21088"/>
    </source>
</evidence>
<feature type="transmembrane region" description="Helical" evidence="7">
    <location>
        <begin position="95"/>
        <end position="113"/>
    </location>
</feature>
<dbReference type="PANTHER" id="PTHR43634:SF2">
    <property type="entry name" value="LOW CONDUCTANCE MECHANOSENSITIVE CHANNEL YNAI"/>
    <property type="match status" value="1"/>
</dbReference>
<evidence type="ECO:0000256" key="4">
    <source>
        <dbReference type="ARBA" id="ARBA00022692"/>
    </source>
</evidence>
<proteinExistence type="inferred from homology"/>
<dbReference type="SUPFAM" id="SSF82689">
    <property type="entry name" value="Mechanosensitive channel protein MscS (YggB), C-terminal domain"/>
    <property type="match status" value="1"/>
</dbReference>
<reference evidence="11 12" key="1">
    <citation type="submission" date="2015-10" db="EMBL/GenBank/DDBJ databases">
        <title>Metagenome-Assembled Genomes uncover a global brackish microbiome.</title>
        <authorList>
            <person name="Hugerth L.W."/>
            <person name="Larsson J."/>
            <person name="Alneberg J."/>
            <person name="Lindh M.V."/>
            <person name="Legrand C."/>
            <person name="Pinhassi J."/>
            <person name="Andersson A.F."/>
        </authorList>
    </citation>
    <scope>NUCLEOTIDE SEQUENCE [LARGE SCALE GENOMIC DNA]</scope>
    <source>
        <strain evidence="11">BACL4 MAG-120507-bin80</strain>
    </source>
</reference>
<evidence type="ECO:0000256" key="1">
    <source>
        <dbReference type="ARBA" id="ARBA00004651"/>
    </source>
</evidence>
<comment type="similarity">
    <text evidence="2">Belongs to the MscS (TC 1.A.23) family.</text>
</comment>
<accession>A0A0R2SG64</accession>
<dbReference type="InterPro" id="IPR011066">
    <property type="entry name" value="MscS_channel_C_sf"/>
</dbReference>
<evidence type="ECO:0000256" key="5">
    <source>
        <dbReference type="ARBA" id="ARBA00022989"/>
    </source>
</evidence>
<keyword evidence="6 7" id="KW-0472">Membrane</keyword>
<evidence type="ECO:0000256" key="3">
    <source>
        <dbReference type="ARBA" id="ARBA00022475"/>
    </source>
</evidence>
<evidence type="ECO:0000259" key="9">
    <source>
        <dbReference type="Pfam" id="PF21082"/>
    </source>
</evidence>
<dbReference type="InterPro" id="IPR011014">
    <property type="entry name" value="MscS_channel_TM-2"/>
</dbReference>
<comment type="caution">
    <text evidence="11">The sequence shown here is derived from an EMBL/GenBank/DDBJ whole genome shotgun (WGS) entry which is preliminary data.</text>
</comment>
<feature type="transmembrane region" description="Helical" evidence="7">
    <location>
        <begin position="62"/>
        <end position="83"/>
    </location>
</feature>
<dbReference type="AlphaFoldDB" id="A0A0R2SG64"/>
<evidence type="ECO:0000313" key="11">
    <source>
        <dbReference type="EMBL" id="KRO71725.1"/>
    </source>
</evidence>
<sequence length="370" mass="41429">MQDYFSVETLRELDWGAELFLIVTLTLLFRLIAMRALVVLARHFEKTANVWDDALLEAAKRPLSSLILVFGLLAAIGVSDGYIDNSLFSVENINLARQVALVILMAWFLVRFISLAEERIRRKILAGENPTQTSLDPTTLIALAKLLRLSVVISAILVLLPTLGIQITALLAFGGVGGIAVGFAAQDLLANFFGGLMIYLDRPFAIGDWIRSPDREIEGTVETIGWRLTVVRTFDKRPLYIPNSLFNKLALENPSRMTNRRIKETIGIRYSDASKMGVIVNEVKAMLQSHEAIDASHTLIVNFVSYSASSLDFFIYTFTKTTNWIEFHEIKQDVMLKIIDIVHKHDADFAFPTRTIDGLDKIQLVQAAQS</sequence>
<dbReference type="Gene3D" id="3.30.70.100">
    <property type="match status" value="1"/>
</dbReference>
<keyword evidence="4 7" id="KW-0812">Transmembrane</keyword>
<dbReference type="GO" id="GO:0005886">
    <property type="term" value="C:plasma membrane"/>
    <property type="evidence" value="ECO:0007669"/>
    <property type="project" value="UniProtKB-SubCell"/>
</dbReference>
<dbReference type="Proteomes" id="UP000051934">
    <property type="component" value="Unassembled WGS sequence"/>
</dbReference>
<evidence type="ECO:0000256" key="6">
    <source>
        <dbReference type="ARBA" id="ARBA00023136"/>
    </source>
</evidence>
<evidence type="ECO:0000259" key="8">
    <source>
        <dbReference type="Pfam" id="PF00924"/>
    </source>
</evidence>
<dbReference type="InterPro" id="IPR049278">
    <property type="entry name" value="MS_channel_C"/>
</dbReference>
<dbReference type="Pfam" id="PF00924">
    <property type="entry name" value="MS_channel_2nd"/>
    <property type="match status" value="1"/>
</dbReference>
<feature type="domain" description="Mechanosensitive ion channel transmembrane helices 2/3" evidence="10">
    <location>
        <begin position="145"/>
        <end position="186"/>
    </location>
</feature>
<dbReference type="Gene3D" id="1.10.287.1260">
    <property type="match status" value="1"/>
</dbReference>
<comment type="subcellular location">
    <subcellularLocation>
        <location evidence="1">Cell membrane</location>
        <topology evidence="1">Multi-pass membrane protein</topology>
    </subcellularLocation>
</comment>